<sequence>MNTTQTKTHKRINISLPEDTLNLIDRIAEKGERSRLIDEAVRFYMEQKGRNNLKALLKEGAIARARRSVELAQEWFFLEEEVCPKNFR</sequence>
<proteinExistence type="predicted"/>
<evidence type="ECO:0000313" key="3">
    <source>
        <dbReference type="Proteomes" id="UP000178925"/>
    </source>
</evidence>
<protein>
    <recommendedName>
        <fullName evidence="1">Ribbon-helix-helix protein CopG domain-containing protein</fullName>
    </recommendedName>
</protein>
<dbReference type="AlphaFoldDB" id="A0A1F5SIW5"/>
<feature type="domain" description="Ribbon-helix-helix protein CopG" evidence="1">
    <location>
        <begin position="10"/>
        <end position="47"/>
    </location>
</feature>
<dbReference type="InterPro" id="IPR010985">
    <property type="entry name" value="Ribbon_hlx_hlx"/>
</dbReference>
<dbReference type="Gene3D" id="1.10.1220.10">
    <property type="entry name" value="Met repressor-like"/>
    <property type="match status" value="1"/>
</dbReference>
<dbReference type="SUPFAM" id="SSF47598">
    <property type="entry name" value="Ribbon-helix-helix"/>
    <property type="match status" value="1"/>
</dbReference>
<evidence type="ECO:0000259" key="1">
    <source>
        <dbReference type="Pfam" id="PF01402"/>
    </source>
</evidence>
<dbReference type="STRING" id="1797995.A2242_03160"/>
<dbReference type="InterPro" id="IPR013321">
    <property type="entry name" value="Arc_rbn_hlx_hlx"/>
</dbReference>
<gene>
    <name evidence="2" type="ORF">A2242_03160</name>
</gene>
<dbReference type="EMBL" id="MFGC01000043">
    <property type="protein sequence ID" value="OGF26582.1"/>
    <property type="molecule type" value="Genomic_DNA"/>
</dbReference>
<dbReference type="Pfam" id="PF01402">
    <property type="entry name" value="RHH_1"/>
    <property type="match status" value="1"/>
</dbReference>
<accession>A0A1F5SIW5</accession>
<organism evidence="2 3">
    <name type="scientific">Candidatus Falkowbacteria bacterium RIFOXYA2_FULL_47_9</name>
    <dbReference type="NCBI Taxonomy" id="1797995"/>
    <lineage>
        <taxon>Bacteria</taxon>
        <taxon>Candidatus Falkowiibacteriota</taxon>
    </lineage>
</organism>
<reference evidence="2 3" key="1">
    <citation type="journal article" date="2016" name="Nat. Commun.">
        <title>Thousands of microbial genomes shed light on interconnected biogeochemical processes in an aquifer system.</title>
        <authorList>
            <person name="Anantharaman K."/>
            <person name="Brown C.T."/>
            <person name="Hug L.A."/>
            <person name="Sharon I."/>
            <person name="Castelle C.J."/>
            <person name="Probst A.J."/>
            <person name="Thomas B.C."/>
            <person name="Singh A."/>
            <person name="Wilkins M.J."/>
            <person name="Karaoz U."/>
            <person name="Brodie E.L."/>
            <person name="Williams K.H."/>
            <person name="Hubbard S.S."/>
            <person name="Banfield J.F."/>
        </authorList>
    </citation>
    <scope>NUCLEOTIDE SEQUENCE [LARGE SCALE GENOMIC DNA]</scope>
</reference>
<name>A0A1F5SIW5_9BACT</name>
<dbReference type="InterPro" id="IPR002145">
    <property type="entry name" value="CopG"/>
</dbReference>
<dbReference type="CDD" id="cd22231">
    <property type="entry name" value="RHH_NikR_HicB-like"/>
    <property type="match status" value="1"/>
</dbReference>
<dbReference type="Proteomes" id="UP000178925">
    <property type="component" value="Unassembled WGS sequence"/>
</dbReference>
<evidence type="ECO:0000313" key="2">
    <source>
        <dbReference type="EMBL" id="OGF26582.1"/>
    </source>
</evidence>
<dbReference type="GO" id="GO:0006355">
    <property type="term" value="P:regulation of DNA-templated transcription"/>
    <property type="evidence" value="ECO:0007669"/>
    <property type="project" value="InterPro"/>
</dbReference>
<comment type="caution">
    <text evidence="2">The sequence shown here is derived from an EMBL/GenBank/DDBJ whole genome shotgun (WGS) entry which is preliminary data.</text>
</comment>